<dbReference type="PANTHER" id="PTHR37946">
    <property type="entry name" value="SLL1969 PROTEIN"/>
    <property type="match status" value="1"/>
</dbReference>
<sequence length="251" mass="27261">MFLLTTTKSVAVTVLMLMLFHTAGCANSEAKSLNYQVDDELVVLAHGLGRSDWAMWRFAQRLEHANYKVCRLDYATIGVSVASVLDETTSQIDACLQNAPKVHFVGHSLGGLVIRAYLQNHEEALEAVNVGEVVLIGTPNKGSELADYYSDSWLMNLGGGISRALVTGSRSLGNNLDAIDFNIGVIAGTKPLGLTNDRFKGPNDGLVSVESTKLEGMSDFITIEVGHAQMRYSEEVANQTIHFLQNGAFEH</sequence>
<gene>
    <name evidence="2" type="ORF">AVL57_12365</name>
</gene>
<organism evidence="2 3">
    <name type="scientific">Alteromonas stellipolaris</name>
    <dbReference type="NCBI Taxonomy" id="233316"/>
    <lineage>
        <taxon>Bacteria</taxon>
        <taxon>Pseudomonadati</taxon>
        <taxon>Pseudomonadota</taxon>
        <taxon>Gammaproteobacteria</taxon>
        <taxon>Alteromonadales</taxon>
        <taxon>Alteromonadaceae</taxon>
        <taxon>Alteromonas/Salinimonas group</taxon>
        <taxon>Alteromonas</taxon>
    </lineage>
</organism>
<dbReference type="SUPFAM" id="SSF53474">
    <property type="entry name" value="alpha/beta-Hydrolases"/>
    <property type="match status" value="1"/>
</dbReference>
<evidence type="ECO:0000256" key="1">
    <source>
        <dbReference type="SAM" id="SignalP"/>
    </source>
</evidence>
<evidence type="ECO:0000313" key="3">
    <source>
        <dbReference type="Proteomes" id="UP000056750"/>
    </source>
</evidence>
<feature type="signal peptide" evidence="1">
    <location>
        <begin position="1"/>
        <end position="26"/>
    </location>
</feature>
<keyword evidence="1" id="KW-0732">Signal</keyword>
<evidence type="ECO:0000313" key="2">
    <source>
        <dbReference type="EMBL" id="AMJ74684.1"/>
    </source>
</evidence>
<dbReference type="EMBL" id="CP013926">
    <property type="protein sequence ID" value="AMJ74684.1"/>
    <property type="molecule type" value="Genomic_DNA"/>
</dbReference>
<accession>A0ABM5YKF8</accession>
<dbReference type="Gene3D" id="3.40.50.1820">
    <property type="entry name" value="alpha/beta hydrolase"/>
    <property type="match status" value="1"/>
</dbReference>
<name>A0ABM5YKF8_9ALTE</name>
<keyword evidence="3" id="KW-1185">Reference proteome</keyword>
<dbReference type="Proteomes" id="UP000056750">
    <property type="component" value="Chromosome"/>
</dbReference>
<dbReference type="Pfam" id="PF02089">
    <property type="entry name" value="Palm_thioest"/>
    <property type="match status" value="1"/>
</dbReference>
<proteinExistence type="predicted"/>
<feature type="chain" id="PRO_5047473515" evidence="1">
    <location>
        <begin position="27"/>
        <end position="251"/>
    </location>
</feature>
<protein>
    <submittedName>
        <fullName evidence="2">Lipase</fullName>
    </submittedName>
</protein>
<dbReference type="PANTHER" id="PTHR37946:SF1">
    <property type="entry name" value="SLL1969 PROTEIN"/>
    <property type="match status" value="1"/>
</dbReference>
<dbReference type="InterPro" id="IPR029058">
    <property type="entry name" value="AB_hydrolase_fold"/>
</dbReference>
<reference evidence="2 3" key="1">
    <citation type="submission" date="2015-12" db="EMBL/GenBank/DDBJ databases">
        <title>Intraspecies pangenome expansion in the marine bacterium Alteromonas.</title>
        <authorList>
            <person name="Lopez-Perez M."/>
            <person name="Rodriguez-Valera F."/>
        </authorList>
    </citation>
    <scope>NUCLEOTIDE SEQUENCE [LARGE SCALE GENOMIC DNA]</scope>
    <source>
        <strain evidence="2 3">LMG 21861</strain>
    </source>
</reference>